<evidence type="ECO:0000256" key="3">
    <source>
        <dbReference type="ARBA" id="ARBA00037952"/>
    </source>
</evidence>
<feature type="compositionally biased region" description="Basic and acidic residues" evidence="6">
    <location>
        <begin position="192"/>
        <end position="212"/>
    </location>
</feature>
<evidence type="ECO:0000259" key="7">
    <source>
        <dbReference type="Pfam" id="PF07051"/>
    </source>
</evidence>
<dbReference type="Proteomes" id="UP001295444">
    <property type="component" value="Chromosome 06"/>
</dbReference>
<feature type="compositionally biased region" description="Polar residues" evidence="6">
    <location>
        <begin position="121"/>
        <end position="134"/>
    </location>
</feature>
<evidence type="ECO:0000256" key="4">
    <source>
        <dbReference type="ARBA" id="ARBA00040877"/>
    </source>
</evidence>
<keyword evidence="2 5" id="KW-0967">Endosome</keyword>
<comment type="subunit">
    <text evidence="5">Interacts with STAT3.</text>
</comment>
<evidence type="ECO:0000256" key="2">
    <source>
        <dbReference type="ARBA" id="ARBA00022753"/>
    </source>
</evidence>
<feature type="compositionally biased region" description="Polar residues" evidence="6">
    <location>
        <begin position="1"/>
        <end position="19"/>
    </location>
</feature>
<comment type="function">
    <text evidence="5">Maintains stem cell potency. Increases STAT3 phosphorylation and controls ERK phosphorylation. May act as a scaffold, increasing STAT3 recruitment onto endosomes.</text>
</comment>
<sequence length="247" mass="27131">MASSQAELSNQQQQPQHRTVQAPGAGYVPSEEERRVFRECNNESFWYRSVPFSAVGMVVTQGLISKGFLTASARFGSVPKVIFAGMCGYLAGKISYMKVCQEKFKKLENSPLGEALRKGHSPSSLQSAGRTSEFSEGGYGNTPPPSAGQLSVETQPLKSSPTDAPFSSSFSESSTTGITDGLAQEPAPFEEEIPKQRKLTYDELRSKNRETYEIAASQRADTPVRPSLERTPRKDAKTNKYGDIWEE</sequence>
<evidence type="ECO:0000313" key="9">
    <source>
        <dbReference type="Proteomes" id="UP001295444"/>
    </source>
</evidence>
<dbReference type="PANTHER" id="PTHR13336:SF4">
    <property type="entry name" value="OCIA DOMAIN-CONTAINING PROTEIN 1"/>
    <property type="match status" value="1"/>
</dbReference>
<evidence type="ECO:0000256" key="6">
    <source>
        <dbReference type="SAM" id="MobiDB-lite"/>
    </source>
</evidence>
<feature type="compositionally biased region" description="Polar residues" evidence="6">
    <location>
        <begin position="148"/>
        <end position="162"/>
    </location>
</feature>
<reference evidence="8" key="1">
    <citation type="submission" date="2022-03" db="EMBL/GenBank/DDBJ databases">
        <authorList>
            <person name="Alioto T."/>
            <person name="Alioto T."/>
            <person name="Gomez Garrido J."/>
        </authorList>
    </citation>
    <scope>NUCLEOTIDE SEQUENCE</scope>
</reference>
<feature type="compositionally biased region" description="Basic and acidic residues" evidence="6">
    <location>
        <begin position="227"/>
        <end position="240"/>
    </location>
</feature>
<dbReference type="PANTHER" id="PTHR13336">
    <property type="entry name" value="OVARIAN CARCINOMA IMMUNOREACTIVE ANTIGEN"/>
    <property type="match status" value="1"/>
</dbReference>
<feature type="domain" description="OCIA" evidence="7">
    <location>
        <begin position="26"/>
        <end position="111"/>
    </location>
</feature>
<evidence type="ECO:0000256" key="1">
    <source>
        <dbReference type="ARBA" id="ARBA00004177"/>
    </source>
</evidence>
<dbReference type="AlphaFoldDB" id="A0AAD1WDG2"/>
<dbReference type="GO" id="GO:2000736">
    <property type="term" value="P:regulation of stem cell differentiation"/>
    <property type="evidence" value="ECO:0007669"/>
    <property type="project" value="UniProtKB-UniRule"/>
</dbReference>
<comment type="similarity">
    <text evidence="3 5">Belongs to the OCIAD1 family.</text>
</comment>
<feature type="region of interest" description="Disordered" evidence="6">
    <location>
        <begin position="113"/>
        <end position="247"/>
    </location>
</feature>
<dbReference type="GO" id="GO:0005768">
    <property type="term" value="C:endosome"/>
    <property type="evidence" value="ECO:0007669"/>
    <property type="project" value="UniProtKB-SubCell"/>
</dbReference>
<dbReference type="Pfam" id="PF07051">
    <property type="entry name" value="OCIA"/>
    <property type="match status" value="1"/>
</dbReference>
<organism evidence="8 9">
    <name type="scientific">Pelobates cultripes</name>
    <name type="common">Western spadefoot toad</name>
    <dbReference type="NCBI Taxonomy" id="61616"/>
    <lineage>
        <taxon>Eukaryota</taxon>
        <taxon>Metazoa</taxon>
        <taxon>Chordata</taxon>
        <taxon>Craniata</taxon>
        <taxon>Vertebrata</taxon>
        <taxon>Euteleostomi</taxon>
        <taxon>Amphibia</taxon>
        <taxon>Batrachia</taxon>
        <taxon>Anura</taxon>
        <taxon>Pelobatoidea</taxon>
        <taxon>Pelobatidae</taxon>
        <taxon>Pelobates</taxon>
    </lineage>
</organism>
<comment type="subcellular location">
    <subcellularLocation>
        <location evidence="1 5">Endosome</location>
    </subcellularLocation>
</comment>
<protein>
    <recommendedName>
        <fullName evidence="4 5">OCIA domain-containing protein 1</fullName>
    </recommendedName>
</protein>
<comment type="domain">
    <text evidence="5">The OCIA domain is necessary and sufficient for endosomal localization.</text>
</comment>
<dbReference type="InterPro" id="IPR040187">
    <property type="entry name" value="OCAD1/2"/>
</dbReference>
<keyword evidence="9" id="KW-1185">Reference proteome</keyword>
<evidence type="ECO:0000313" key="8">
    <source>
        <dbReference type="EMBL" id="CAH2300157.1"/>
    </source>
</evidence>
<feature type="region of interest" description="Disordered" evidence="6">
    <location>
        <begin position="1"/>
        <end position="27"/>
    </location>
</feature>
<accession>A0AAD1WDG2</accession>
<dbReference type="EMBL" id="OW240917">
    <property type="protein sequence ID" value="CAH2300157.1"/>
    <property type="molecule type" value="Genomic_DNA"/>
</dbReference>
<name>A0AAD1WDG2_PELCU</name>
<gene>
    <name evidence="8" type="ORF">PECUL_23A019293</name>
</gene>
<proteinExistence type="inferred from homology"/>
<evidence type="ECO:0000256" key="5">
    <source>
        <dbReference type="RuleBase" id="RU369066"/>
    </source>
</evidence>
<dbReference type="InterPro" id="IPR009764">
    <property type="entry name" value="OCIA_dom"/>
</dbReference>